<evidence type="ECO:0000313" key="2">
    <source>
        <dbReference type="EMBL" id="CAH1426012.1"/>
    </source>
</evidence>
<dbReference type="Proteomes" id="UP001157418">
    <property type="component" value="Unassembled WGS sequence"/>
</dbReference>
<protein>
    <submittedName>
        <fullName evidence="2">Uncharacterized protein</fullName>
    </submittedName>
</protein>
<comment type="caution">
    <text evidence="2">The sequence shown here is derived from an EMBL/GenBank/DDBJ whole genome shotgun (WGS) entry which is preliminary data.</text>
</comment>
<sequence>MLPQSASPPPPQCSRSFFMPPPPPFTVSSENDCIDFEPPTFMVEAEESKTVINGPWITKYYLSIILENEIYPLQTKLATKD</sequence>
<dbReference type="EMBL" id="CAKMRJ010002223">
    <property type="protein sequence ID" value="CAH1426012.1"/>
    <property type="molecule type" value="Genomic_DNA"/>
</dbReference>
<evidence type="ECO:0000313" key="3">
    <source>
        <dbReference type="Proteomes" id="UP001157418"/>
    </source>
</evidence>
<feature type="region of interest" description="Disordered" evidence="1">
    <location>
        <begin position="1"/>
        <end position="20"/>
    </location>
</feature>
<evidence type="ECO:0000256" key="1">
    <source>
        <dbReference type="SAM" id="MobiDB-lite"/>
    </source>
</evidence>
<keyword evidence="3" id="KW-1185">Reference proteome</keyword>
<organism evidence="2 3">
    <name type="scientific">Lactuca virosa</name>
    <dbReference type="NCBI Taxonomy" id="75947"/>
    <lineage>
        <taxon>Eukaryota</taxon>
        <taxon>Viridiplantae</taxon>
        <taxon>Streptophyta</taxon>
        <taxon>Embryophyta</taxon>
        <taxon>Tracheophyta</taxon>
        <taxon>Spermatophyta</taxon>
        <taxon>Magnoliopsida</taxon>
        <taxon>eudicotyledons</taxon>
        <taxon>Gunneridae</taxon>
        <taxon>Pentapetalae</taxon>
        <taxon>asterids</taxon>
        <taxon>campanulids</taxon>
        <taxon>Asterales</taxon>
        <taxon>Asteraceae</taxon>
        <taxon>Cichorioideae</taxon>
        <taxon>Cichorieae</taxon>
        <taxon>Lactucinae</taxon>
        <taxon>Lactuca</taxon>
    </lineage>
</organism>
<proteinExistence type="predicted"/>
<name>A0AAU9MH32_9ASTR</name>
<accession>A0AAU9MH32</accession>
<dbReference type="AlphaFoldDB" id="A0AAU9MH32"/>
<gene>
    <name evidence="2" type="ORF">LVIROSA_LOCUS13121</name>
</gene>
<reference evidence="2 3" key="1">
    <citation type="submission" date="2022-01" db="EMBL/GenBank/DDBJ databases">
        <authorList>
            <person name="Xiong W."/>
            <person name="Schranz E."/>
        </authorList>
    </citation>
    <scope>NUCLEOTIDE SEQUENCE [LARGE SCALE GENOMIC DNA]</scope>
</reference>
<feature type="compositionally biased region" description="Pro residues" evidence="1">
    <location>
        <begin position="1"/>
        <end position="12"/>
    </location>
</feature>